<accession>A0A6I3M963</accession>
<dbReference type="InterPro" id="IPR050763">
    <property type="entry name" value="ABC_transporter_ATP-binding"/>
</dbReference>
<dbReference type="AlphaFoldDB" id="A0A6I3M963"/>
<evidence type="ECO:0000259" key="7">
    <source>
        <dbReference type="PROSITE" id="PS50893"/>
    </source>
</evidence>
<feature type="domain" description="ABC transporter" evidence="7">
    <location>
        <begin position="389"/>
        <end position="619"/>
    </location>
</feature>
<dbReference type="Pfam" id="PF00005">
    <property type="entry name" value="ABC_tran"/>
    <property type="match status" value="1"/>
</dbReference>
<keyword evidence="3" id="KW-0547">Nucleotide-binding</keyword>
<dbReference type="PROSITE" id="PS50893">
    <property type="entry name" value="ABC_TRANSPORTER_2"/>
    <property type="match status" value="1"/>
</dbReference>
<gene>
    <name evidence="8" type="ORF">GJ743_09480</name>
</gene>
<feature type="compositionally biased region" description="Acidic residues" evidence="6">
    <location>
        <begin position="329"/>
        <end position="341"/>
    </location>
</feature>
<reference evidence="8 9" key="1">
    <citation type="submission" date="2019-11" db="EMBL/GenBank/DDBJ databases">
        <title>Agromyces kandeliae sp. nov., isolated from mangrove soil.</title>
        <authorList>
            <person name="Wang R."/>
        </authorList>
    </citation>
    <scope>NUCLEOTIDE SEQUENCE [LARGE SCALE GENOMIC DNA]</scope>
    <source>
        <strain evidence="8 9">JCM 11433</strain>
    </source>
</reference>
<feature type="compositionally biased region" description="Low complexity" evidence="6">
    <location>
        <begin position="36"/>
        <end position="100"/>
    </location>
</feature>
<dbReference type="CDD" id="cd03230">
    <property type="entry name" value="ABC_DR_subfamily_A"/>
    <property type="match status" value="1"/>
</dbReference>
<feature type="compositionally biased region" description="Low complexity" evidence="6">
    <location>
        <begin position="1"/>
        <end position="14"/>
    </location>
</feature>
<dbReference type="OrthoDB" id="9804819at2"/>
<feature type="region of interest" description="Disordered" evidence="6">
    <location>
        <begin position="1"/>
        <end position="246"/>
    </location>
</feature>
<name>A0A6I3M963_9MICO</name>
<evidence type="ECO:0000256" key="4">
    <source>
        <dbReference type="ARBA" id="ARBA00022840"/>
    </source>
</evidence>
<feature type="region of interest" description="Disordered" evidence="6">
    <location>
        <begin position="313"/>
        <end position="341"/>
    </location>
</feature>
<feature type="compositionally biased region" description="Low complexity" evidence="6">
    <location>
        <begin position="231"/>
        <end position="242"/>
    </location>
</feature>
<keyword evidence="2" id="KW-0813">Transport</keyword>
<evidence type="ECO:0000313" key="8">
    <source>
        <dbReference type="EMBL" id="MTH68597.1"/>
    </source>
</evidence>
<dbReference type="GO" id="GO:0005886">
    <property type="term" value="C:plasma membrane"/>
    <property type="evidence" value="ECO:0007669"/>
    <property type="project" value="UniProtKB-SubCell"/>
</dbReference>
<evidence type="ECO:0000313" key="9">
    <source>
        <dbReference type="Proteomes" id="UP000433071"/>
    </source>
</evidence>
<keyword evidence="5" id="KW-0046">Antibiotic resistance</keyword>
<dbReference type="GO" id="GO:0016887">
    <property type="term" value="F:ATP hydrolysis activity"/>
    <property type="evidence" value="ECO:0007669"/>
    <property type="project" value="InterPro"/>
</dbReference>
<dbReference type="InterPro" id="IPR003593">
    <property type="entry name" value="AAA+_ATPase"/>
</dbReference>
<dbReference type="Proteomes" id="UP000433071">
    <property type="component" value="Unassembled WGS sequence"/>
</dbReference>
<sequence length="637" mass="64778">MTAADDATETTAAEPIKPAAKRSTSARKPAASSGTAKRPSSEAAAKRASAKSGSAKGATKSTSTSGPATKAGTGASGPAANAAAAADGAEATTETTASAPKRAAAVRNESASTSAAKGQTARSARAASTAAARSRAAEARKAAASARQRVAASVTTDTTEAEPRPRRSTGPIEPIVAEPEVVENRVEPSEVEPAEAAAEVTRTWHPGGPDETPATTDEGDSAGASASETDAAGNGAKAAAGAEPRTDLTADAILLVGDDSAVAPAADVETVDTTDETVETNDAAVETNDATVESAAAATIEPTDEVTDAAVEAPEAASATTEVTATETTEVETTESTEVEAPADDHHGERGVAVIPLGVVATGASATARKKRTIRVAREAPAPEAPTVLAIDGLVKRFGDTTAVDAISLGIRAGSFYGIVGPNGAGKTTTLSMITGLLRPDGGSVHVNGIDVWKEPRAAKRITGVLPDRLRLFDRLTGAEMLYYAGSLRGLDHRTVLDRSADLADAFGLEDALDRLVADYSAGMTKKIALACAMIHSPRVLVLDEPFESVDPVSAANLTDILERYVGGGGTVLLSSHSMDLIERVCDSAAIIVGGRVLASGTLDEVRRGDTLEERFVELAGGRKAAEGMEWLHSFSD</sequence>
<keyword evidence="9" id="KW-1185">Reference proteome</keyword>
<organism evidence="8 9">
    <name type="scientific">Agromyces bracchium</name>
    <dbReference type="NCBI Taxonomy" id="88376"/>
    <lineage>
        <taxon>Bacteria</taxon>
        <taxon>Bacillati</taxon>
        <taxon>Actinomycetota</taxon>
        <taxon>Actinomycetes</taxon>
        <taxon>Micrococcales</taxon>
        <taxon>Microbacteriaceae</taxon>
        <taxon>Agromyces</taxon>
    </lineage>
</organism>
<evidence type="ECO:0000256" key="5">
    <source>
        <dbReference type="ARBA" id="ARBA00023251"/>
    </source>
</evidence>
<dbReference type="SUPFAM" id="SSF52540">
    <property type="entry name" value="P-loop containing nucleoside triphosphate hydrolases"/>
    <property type="match status" value="1"/>
</dbReference>
<dbReference type="GO" id="GO:0046677">
    <property type="term" value="P:response to antibiotic"/>
    <property type="evidence" value="ECO:0007669"/>
    <property type="project" value="UniProtKB-KW"/>
</dbReference>
<evidence type="ECO:0000256" key="2">
    <source>
        <dbReference type="ARBA" id="ARBA00022448"/>
    </source>
</evidence>
<dbReference type="GO" id="GO:0005524">
    <property type="term" value="F:ATP binding"/>
    <property type="evidence" value="ECO:0007669"/>
    <property type="project" value="UniProtKB-KW"/>
</dbReference>
<evidence type="ECO:0000256" key="6">
    <source>
        <dbReference type="SAM" id="MobiDB-lite"/>
    </source>
</evidence>
<dbReference type="InterPro" id="IPR003439">
    <property type="entry name" value="ABC_transporter-like_ATP-bd"/>
</dbReference>
<dbReference type="PANTHER" id="PTHR42711:SF19">
    <property type="entry name" value="DOXORUBICIN RESISTANCE ATP-BINDING PROTEIN DRRA"/>
    <property type="match status" value="1"/>
</dbReference>
<dbReference type="EMBL" id="WMLB01000022">
    <property type="protein sequence ID" value="MTH68597.1"/>
    <property type="molecule type" value="Genomic_DNA"/>
</dbReference>
<dbReference type="Gene3D" id="3.40.50.300">
    <property type="entry name" value="P-loop containing nucleotide triphosphate hydrolases"/>
    <property type="match status" value="1"/>
</dbReference>
<dbReference type="InterPro" id="IPR027417">
    <property type="entry name" value="P-loop_NTPase"/>
</dbReference>
<dbReference type="PANTHER" id="PTHR42711">
    <property type="entry name" value="ABC TRANSPORTER ATP-BINDING PROTEIN"/>
    <property type="match status" value="1"/>
</dbReference>
<dbReference type="SMART" id="SM00382">
    <property type="entry name" value="AAA"/>
    <property type="match status" value="1"/>
</dbReference>
<evidence type="ECO:0000256" key="3">
    <source>
        <dbReference type="ARBA" id="ARBA00022741"/>
    </source>
</evidence>
<comment type="subcellular location">
    <subcellularLocation>
        <location evidence="1">Cell membrane</location>
        <topology evidence="1">Peripheral membrane protein</topology>
    </subcellularLocation>
</comment>
<keyword evidence="4 8" id="KW-0067">ATP-binding</keyword>
<feature type="compositionally biased region" description="Low complexity" evidence="6">
    <location>
        <begin position="313"/>
        <end position="328"/>
    </location>
</feature>
<comment type="caution">
    <text evidence="8">The sequence shown here is derived from an EMBL/GenBank/DDBJ whole genome shotgun (WGS) entry which is preliminary data.</text>
</comment>
<proteinExistence type="predicted"/>
<feature type="compositionally biased region" description="Low complexity" evidence="6">
    <location>
        <begin position="121"/>
        <end position="134"/>
    </location>
</feature>
<protein>
    <submittedName>
        <fullName evidence="8">ATP-binding cassette domain-containing protein</fullName>
    </submittedName>
</protein>
<feature type="compositionally biased region" description="Low complexity" evidence="6">
    <location>
        <begin position="142"/>
        <end position="153"/>
    </location>
</feature>
<evidence type="ECO:0000256" key="1">
    <source>
        <dbReference type="ARBA" id="ARBA00004202"/>
    </source>
</evidence>